<sequence>MSKLITAKSPVFWIVVFAGVVLPALTLHGVAQAVVTLLVVAFIVVGLLRARRRQRASAAE</sequence>
<gene>
    <name evidence="2" type="ORF">GCM10009539_04550</name>
</gene>
<keyword evidence="1" id="KW-0472">Membrane</keyword>
<evidence type="ECO:0000313" key="2">
    <source>
        <dbReference type="EMBL" id="GAA0222438.1"/>
    </source>
</evidence>
<proteinExistence type="predicted"/>
<protein>
    <submittedName>
        <fullName evidence="2">Uncharacterized protein</fullName>
    </submittedName>
</protein>
<dbReference type="EMBL" id="BAAAGX010000003">
    <property type="protein sequence ID" value="GAA0222438.1"/>
    <property type="molecule type" value="Genomic_DNA"/>
</dbReference>
<dbReference type="RefSeq" id="WP_344647026.1">
    <property type="nucleotide sequence ID" value="NZ_BAAAGX010000003.1"/>
</dbReference>
<feature type="transmembrane region" description="Helical" evidence="1">
    <location>
        <begin position="12"/>
        <end position="45"/>
    </location>
</feature>
<evidence type="ECO:0000256" key="1">
    <source>
        <dbReference type="SAM" id="Phobius"/>
    </source>
</evidence>
<dbReference type="Proteomes" id="UP001500967">
    <property type="component" value="Unassembled WGS sequence"/>
</dbReference>
<comment type="caution">
    <text evidence="2">The sequence shown here is derived from an EMBL/GenBank/DDBJ whole genome shotgun (WGS) entry which is preliminary data.</text>
</comment>
<keyword evidence="1" id="KW-0812">Transmembrane</keyword>
<evidence type="ECO:0000313" key="3">
    <source>
        <dbReference type="Proteomes" id="UP001500967"/>
    </source>
</evidence>
<reference evidence="2 3" key="1">
    <citation type="journal article" date="2019" name="Int. J. Syst. Evol. Microbiol.">
        <title>The Global Catalogue of Microorganisms (GCM) 10K type strain sequencing project: providing services to taxonomists for standard genome sequencing and annotation.</title>
        <authorList>
            <consortium name="The Broad Institute Genomics Platform"/>
            <consortium name="The Broad Institute Genome Sequencing Center for Infectious Disease"/>
            <person name="Wu L."/>
            <person name="Ma J."/>
        </authorList>
    </citation>
    <scope>NUCLEOTIDE SEQUENCE [LARGE SCALE GENOMIC DNA]</scope>
    <source>
        <strain evidence="2 3">JCM 10425</strain>
    </source>
</reference>
<keyword evidence="3" id="KW-1185">Reference proteome</keyword>
<name>A0ABN0TIE7_9ACTN</name>
<accession>A0ABN0TIE7</accession>
<organism evidence="2 3">
    <name type="scientific">Cryptosporangium japonicum</name>
    <dbReference type="NCBI Taxonomy" id="80872"/>
    <lineage>
        <taxon>Bacteria</taxon>
        <taxon>Bacillati</taxon>
        <taxon>Actinomycetota</taxon>
        <taxon>Actinomycetes</taxon>
        <taxon>Cryptosporangiales</taxon>
        <taxon>Cryptosporangiaceae</taxon>
        <taxon>Cryptosporangium</taxon>
    </lineage>
</organism>
<keyword evidence="1" id="KW-1133">Transmembrane helix</keyword>